<proteinExistence type="predicted"/>
<dbReference type="InterPro" id="IPR045818">
    <property type="entry name" value="GCP6_N"/>
</dbReference>
<accession>A0A0B6YNC7</accession>
<organism evidence="2">
    <name type="scientific">Arion vulgaris</name>
    <dbReference type="NCBI Taxonomy" id="1028688"/>
    <lineage>
        <taxon>Eukaryota</taxon>
        <taxon>Metazoa</taxon>
        <taxon>Spiralia</taxon>
        <taxon>Lophotrochozoa</taxon>
        <taxon>Mollusca</taxon>
        <taxon>Gastropoda</taxon>
        <taxon>Heterobranchia</taxon>
        <taxon>Euthyneura</taxon>
        <taxon>Panpulmonata</taxon>
        <taxon>Eupulmonata</taxon>
        <taxon>Stylommatophora</taxon>
        <taxon>Helicina</taxon>
        <taxon>Arionoidea</taxon>
        <taxon>Arionidae</taxon>
        <taxon>Arion</taxon>
    </lineage>
</organism>
<feature type="domain" description="Gamma-tubulin complex component 6 N-terminal" evidence="1">
    <location>
        <begin position="2"/>
        <end position="226"/>
    </location>
</feature>
<name>A0A0B6YNC7_9EUPU</name>
<protein>
    <recommendedName>
        <fullName evidence="1">Gamma-tubulin complex component 6 N-terminal domain-containing protein</fullName>
    </recommendedName>
</protein>
<feature type="non-terminal residue" evidence="2">
    <location>
        <position position="1"/>
    </location>
</feature>
<dbReference type="EMBL" id="HACG01010812">
    <property type="protein sequence ID" value="CEK57677.1"/>
    <property type="molecule type" value="Transcribed_RNA"/>
</dbReference>
<evidence type="ECO:0000313" key="2">
    <source>
        <dbReference type="EMBL" id="CEK57677.1"/>
    </source>
</evidence>
<dbReference type="AlphaFoldDB" id="A0A0B6YNC7"/>
<feature type="non-terminal residue" evidence="2">
    <location>
        <position position="252"/>
    </location>
</feature>
<reference evidence="2" key="1">
    <citation type="submission" date="2014-12" db="EMBL/GenBank/DDBJ databases">
        <title>Insight into the proteome of Arion vulgaris.</title>
        <authorList>
            <person name="Aradska J."/>
            <person name="Bulat T."/>
            <person name="Smidak R."/>
            <person name="Sarate P."/>
            <person name="Gangsoo J."/>
            <person name="Sialana F."/>
            <person name="Bilban M."/>
            <person name="Lubec G."/>
        </authorList>
    </citation>
    <scope>NUCLEOTIDE SEQUENCE</scope>
    <source>
        <tissue evidence="2">Skin</tissue>
    </source>
</reference>
<evidence type="ECO:0000259" key="1">
    <source>
        <dbReference type="Pfam" id="PF19340"/>
    </source>
</evidence>
<gene>
    <name evidence="2" type="primary">ORF30791</name>
</gene>
<sequence>TVSRIDIKKKLKKKAYDALFGVLKNRSIDHECPEAQIRKDAKGILLEVYKLRLKQQWKDADRLENLFNQLRKDDNGDIQQYMTFIVALKGSGGTQITDNLTDGVFNIPETKEPRKNQDVLPARSIYCKDVTPFDGCSHFYMHYPKEVFESPFRNILKMDEKNMCTTFDVSPGTGLGSDCFFTNKFLLGDMYEQTTHKTLFGGLMQGKVDDLSTQLTFPDLSSVFNIRIPEFKCKRSLSSSWMSDESGLGSGR</sequence>
<dbReference type="Pfam" id="PF19340">
    <property type="entry name" value="GCP6_N"/>
    <property type="match status" value="1"/>
</dbReference>